<dbReference type="InterPro" id="IPR036390">
    <property type="entry name" value="WH_DNA-bd_sf"/>
</dbReference>
<dbReference type="CDD" id="cd07153">
    <property type="entry name" value="Fur_like"/>
    <property type="match status" value="1"/>
</dbReference>
<dbReference type="InterPro" id="IPR002481">
    <property type="entry name" value="FUR"/>
</dbReference>
<dbReference type="GO" id="GO:0000976">
    <property type="term" value="F:transcription cis-regulatory region binding"/>
    <property type="evidence" value="ECO:0007669"/>
    <property type="project" value="TreeGrafter"/>
</dbReference>
<name>A0A382XRK2_9ZZZZ</name>
<dbReference type="GO" id="GO:0003700">
    <property type="term" value="F:DNA-binding transcription factor activity"/>
    <property type="evidence" value="ECO:0007669"/>
    <property type="project" value="InterPro"/>
</dbReference>
<evidence type="ECO:0000313" key="1">
    <source>
        <dbReference type="EMBL" id="SVD73762.1"/>
    </source>
</evidence>
<proteinExistence type="predicted"/>
<gene>
    <name evidence="1" type="ORF">METZ01_LOCUS426616</name>
</gene>
<organism evidence="1">
    <name type="scientific">marine metagenome</name>
    <dbReference type="NCBI Taxonomy" id="408172"/>
    <lineage>
        <taxon>unclassified sequences</taxon>
        <taxon>metagenomes</taxon>
        <taxon>ecological metagenomes</taxon>
    </lineage>
</organism>
<dbReference type="Pfam" id="PF01475">
    <property type="entry name" value="FUR"/>
    <property type="match status" value="1"/>
</dbReference>
<dbReference type="SUPFAM" id="SSF46785">
    <property type="entry name" value="Winged helix' DNA-binding domain"/>
    <property type="match status" value="1"/>
</dbReference>
<accession>A0A382XRK2</accession>
<protein>
    <recommendedName>
        <fullName evidence="2">Transcriptional repressor</fullName>
    </recommendedName>
</protein>
<reference evidence="1" key="1">
    <citation type="submission" date="2018-05" db="EMBL/GenBank/DDBJ databases">
        <authorList>
            <person name="Lanie J.A."/>
            <person name="Ng W.-L."/>
            <person name="Kazmierczak K.M."/>
            <person name="Andrzejewski T.M."/>
            <person name="Davidsen T.M."/>
            <person name="Wayne K.J."/>
            <person name="Tettelin H."/>
            <person name="Glass J.I."/>
            <person name="Rusch D."/>
            <person name="Podicherti R."/>
            <person name="Tsui H.-C.T."/>
            <person name="Winkler M.E."/>
        </authorList>
    </citation>
    <scope>NUCLEOTIDE SEQUENCE</scope>
</reference>
<sequence length="158" mass="18103">MNISLPESERHRLRDALKRRNLRPTRQRSYVYGIILEKPDHPTADEIHQRVRDKLPTISLATVYNCLDTLVECDLVKQVNLDRSPSRFCPNRNPHAHFRCRETGKVYDVALDHERLSSLEQILPDGFQADTIELSFAGTGPESSLPAFIKPSKESPNK</sequence>
<dbReference type="InterPro" id="IPR036388">
    <property type="entry name" value="WH-like_DNA-bd_sf"/>
</dbReference>
<dbReference type="PANTHER" id="PTHR33202">
    <property type="entry name" value="ZINC UPTAKE REGULATION PROTEIN"/>
    <property type="match status" value="1"/>
</dbReference>
<dbReference type="GO" id="GO:0045892">
    <property type="term" value="P:negative regulation of DNA-templated transcription"/>
    <property type="evidence" value="ECO:0007669"/>
    <property type="project" value="TreeGrafter"/>
</dbReference>
<dbReference type="AlphaFoldDB" id="A0A382XRK2"/>
<dbReference type="GO" id="GO:1900376">
    <property type="term" value="P:regulation of secondary metabolite biosynthetic process"/>
    <property type="evidence" value="ECO:0007669"/>
    <property type="project" value="TreeGrafter"/>
</dbReference>
<dbReference type="GO" id="GO:0008270">
    <property type="term" value="F:zinc ion binding"/>
    <property type="evidence" value="ECO:0007669"/>
    <property type="project" value="TreeGrafter"/>
</dbReference>
<dbReference type="EMBL" id="UINC01169958">
    <property type="protein sequence ID" value="SVD73762.1"/>
    <property type="molecule type" value="Genomic_DNA"/>
</dbReference>
<dbReference type="PANTHER" id="PTHR33202:SF7">
    <property type="entry name" value="FERRIC UPTAKE REGULATION PROTEIN"/>
    <property type="match status" value="1"/>
</dbReference>
<evidence type="ECO:0008006" key="2">
    <source>
        <dbReference type="Google" id="ProtNLM"/>
    </source>
</evidence>
<dbReference type="Gene3D" id="1.10.10.10">
    <property type="entry name" value="Winged helix-like DNA-binding domain superfamily/Winged helix DNA-binding domain"/>
    <property type="match status" value="1"/>
</dbReference>